<evidence type="ECO:0000259" key="2">
    <source>
        <dbReference type="Pfam" id="PF16917"/>
    </source>
</evidence>
<feature type="domain" description="BPL/LPL catalytic" evidence="2">
    <location>
        <begin position="5"/>
        <end position="183"/>
    </location>
</feature>
<organism evidence="3 4">
    <name type="scientific">Silicimonas algicola</name>
    <dbReference type="NCBI Taxonomy" id="1826607"/>
    <lineage>
        <taxon>Bacteria</taxon>
        <taxon>Pseudomonadati</taxon>
        <taxon>Pseudomonadota</taxon>
        <taxon>Alphaproteobacteria</taxon>
        <taxon>Rhodobacterales</taxon>
        <taxon>Paracoccaceae</taxon>
    </lineage>
</organism>
<evidence type="ECO:0000259" key="1">
    <source>
        <dbReference type="Pfam" id="PF14563"/>
    </source>
</evidence>
<evidence type="ECO:0000313" key="4">
    <source>
        <dbReference type="Proteomes" id="UP000245390"/>
    </source>
</evidence>
<dbReference type="KEGG" id="salo:EF888_00920"/>
<accession>A0A316G2F2</accession>
<dbReference type="Gene3D" id="3.30.930.10">
    <property type="entry name" value="Bira Bifunctional Protein, Domain 2"/>
    <property type="match status" value="1"/>
</dbReference>
<name>A0A316G2F2_9RHOB</name>
<dbReference type="Pfam" id="PF14563">
    <property type="entry name" value="DUF4444"/>
    <property type="match status" value="1"/>
</dbReference>
<dbReference type="Proteomes" id="UP000245390">
    <property type="component" value="Unassembled WGS sequence"/>
</dbReference>
<dbReference type="OrthoDB" id="7657788at2"/>
<dbReference type="EMBL" id="QGGV01000010">
    <property type="protein sequence ID" value="PWK54803.1"/>
    <property type="molecule type" value="Genomic_DNA"/>
</dbReference>
<dbReference type="InterPro" id="IPR028044">
    <property type="entry name" value="DUF4444"/>
</dbReference>
<comment type="caution">
    <text evidence="3">The sequence shown here is derived from an EMBL/GenBank/DDBJ whole genome shotgun (WGS) entry which is preliminary data.</text>
</comment>
<sequence length="234" mass="25201">MPVDFPPLLTGRAVADDPFEVACVAAGEADPGTVFYSPDPDRMRAAILLAPEVPLREAAGVSFAVSLGLNDAVGALAPPEVGVHLEWPDRIRVNGARAGRLRMAASTADPEVEPEWLAVGVELAVRSQSSDAPGLTPDETCLHEEGCGEIGTPDLIEAWARHMMNWLHIYLTDGFSELHEEWRAKAHRLGGAVEYPEPGTFVGLDEWGGMILKDGDATRILPLTRMMEVRCSPA</sequence>
<evidence type="ECO:0000313" key="3">
    <source>
        <dbReference type="EMBL" id="PWK54803.1"/>
    </source>
</evidence>
<dbReference type="RefSeq" id="WP_109760589.1">
    <property type="nucleotide sequence ID" value="NZ_CP034588.1"/>
</dbReference>
<dbReference type="Gene3D" id="2.30.30.100">
    <property type="match status" value="1"/>
</dbReference>
<dbReference type="Pfam" id="PF16917">
    <property type="entry name" value="BPL_LplA_LipB_2"/>
    <property type="match status" value="1"/>
</dbReference>
<keyword evidence="3" id="KW-0436">Ligase</keyword>
<protein>
    <submittedName>
        <fullName evidence="3">Biotin-(Acetyl-CoA carboxylase) ligase</fullName>
    </submittedName>
</protein>
<dbReference type="InterPro" id="IPR045864">
    <property type="entry name" value="aa-tRNA-synth_II/BPL/LPL"/>
</dbReference>
<dbReference type="InterPro" id="IPR004143">
    <property type="entry name" value="BPL_LPL_catalytic"/>
</dbReference>
<dbReference type="SUPFAM" id="SSF55681">
    <property type="entry name" value="Class II aaRS and biotin synthetases"/>
    <property type="match status" value="1"/>
</dbReference>
<gene>
    <name evidence="3" type="ORF">C8D95_11095</name>
</gene>
<dbReference type="GO" id="GO:0016874">
    <property type="term" value="F:ligase activity"/>
    <property type="evidence" value="ECO:0007669"/>
    <property type="project" value="UniProtKB-KW"/>
</dbReference>
<feature type="domain" description="DUF4444" evidence="1">
    <location>
        <begin position="199"/>
        <end position="228"/>
    </location>
</feature>
<reference evidence="3 4" key="1">
    <citation type="submission" date="2018-05" db="EMBL/GenBank/DDBJ databases">
        <title>Genomic Encyclopedia of Type Strains, Phase IV (KMG-IV): sequencing the most valuable type-strain genomes for metagenomic binning, comparative biology and taxonomic classification.</title>
        <authorList>
            <person name="Goeker M."/>
        </authorList>
    </citation>
    <scope>NUCLEOTIDE SEQUENCE [LARGE SCALE GENOMIC DNA]</scope>
    <source>
        <strain evidence="3 4">DSM 103371</strain>
    </source>
</reference>
<proteinExistence type="predicted"/>
<dbReference type="AlphaFoldDB" id="A0A316G2F2"/>
<keyword evidence="4" id="KW-1185">Reference proteome</keyword>